<dbReference type="RefSeq" id="WP_202768844.1">
    <property type="nucleotide sequence ID" value="NZ_JAESWA010000024.1"/>
</dbReference>
<comment type="caution">
    <text evidence="7">The sequence shown here is derived from an EMBL/GenBank/DDBJ whole genome shotgun (WGS) entry which is preliminary data.</text>
</comment>
<evidence type="ECO:0000256" key="2">
    <source>
        <dbReference type="ARBA" id="ARBA00022692"/>
    </source>
</evidence>
<dbReference type="InterPro" id="IPR052902">
    <property type="entry name" value="ABC-2_transporter"/>
</dbReference>
<feature type="transmembrane region" description="Helical" evidence="5">
    <location>
        <begin position="295"/>
        <end position="311"/>
    </location>
</feature>
<keyword evidence="2 5" id="KW-0812">Transmembrane</keyword>
<sequence>MRKIFAIIKYDILANKSSKYIMTILFYPIVLTLVLGFVLKNVFYSNYEMEKVKVYYVSDGKEASAQFLDVFKSLQGKIDFDMEKVQDINEANEKIGKNYDSLAISFTDKEVKVYRNNNGSVSTEIVYGVLNTIADKFNVMYSIEKINPGAIGNIDFSKVQKDFTDFKKIELKREMTSYDYYGVAEFTMIIMYISLFSLGIVNTQRRNGTEGRIFLAGVSKLQYIISRILSMTIFNMVLMTVPFIILKEIIGIYYGTDLLTLFTIFITLNLFAAALGVTFGFLFKEERVANTMIQAVVIPALTFLGGGYVYFGDNIPFVFDLITKFSPLRWANRSIINMIYGGDYSKVSTSVAINLTLTLILILISYLKIKGEEKLS</sequence>
<accession>A0A937FK42</accession>
<feature type="transmembrane region" description="Helical" evidence="5">
    <location>
        <begin position="258"/>
        <end position="283"/>
    </location>
</feature>
<evidence type="ECO:0000313" key="8">
    <source>
        <dbReference type="Proteomes" id="UP000623681"/>
    </source>
</evidence>
<feature type="transmembrane region" description="Helical" evidence="5">
    <location>
        <begin position="180"/>
        <end position="203"/>
    </location>
</feature>
<dbReference type="GO" id="GO:0016020">
    <property type="term" value="C:membrane"/>
    <property type="evidence" value="ECO:0007669"/>
    <property type="project" value="UniProtKB-SubCell"/>
</dbReference>
<protein>
    <submittedName>
        <fullName evidence="7">ABC transporter permease</fullName>
    </submittedName>
</protein>
<dbReference type="AlphaFoldDB" id="A0A937FK42"/>
<dbReference type="PANTHER" id="PTHR43027">
    <property type="entry name" value="DOXORUBICIN RESISTANCE ABC TRANSPORTER PERMEASE PROTEIN DRRC-RELATED"/>
    <property type="match status" value="1"/>
</dbReference>
<evidence type="ECO:0000259" key="6">
    <source>
        <dbReference type="Pfam" id="PF12698"/>
    </source>
</evidence>
<evidence type="ECO:0000256" key="4">
    <source>
        <dbReference type="ARBA" id="ARBA00023136"/>
    </source>
</evidence>
<feature type="transmembrane region" description="Helical" evidence="5">
    <location>
        <begin position="20"/>
        <end position="39"/>
    </location>
</feature>
<keyword evidence="4 5" id="KW-0472">Membrane</keyword>
<keyword evidence="8" id="KW-1185">Reference proteome</keyword>
<evidence type="ECO:0000256" key="1">
    <source>
        <dbReference type="ARBA" id="ARBA00004141"/>
    </source>
</evidence>
<reference evidence="7" key="1">
    <citation type="submission" date="2021-01" db="EMBL/GenBank/DDBJ databases">
        <title>Genome public.</title>
        <authorList>
            <person name="Liu C."/>
            <person name="Sun Q."/>
        </authorList>
    </citation>
    <scope>NUCLEOTIDE SEQUENCE</scope>
    <source>
        <strain evidence="7">YIM B02565</strain>
    </source>
</reference>
<dbReference type="InterPro" id="IPR013525">
    <property type="entry name" value="ABC2_TM"/>
</dbReference>
<evidence type="ECO:0000256" key="3">
    <source>
        <dbReference type="ARBA" id="ARBA00022989"/>
    </source>
</evidence>
<dbReference type="GO" id="GO:0140359">
    <property type="term" value="F:ABC-type transporter activity"/>
    <property type="evidence" value="ECO:0007669"/>
    <property type="project" value="InterPro"/>
</dbReference>
<feature type="transmembrane region" description="Helical" evidence="5">
    <location>
        <begin position="347"/>
        <end position="367"/>
    </location>
</feature>
<dbReference type="PANTHER" id="PTHR43027:SF1">
    <property type="entry name" value="DOXORUBICIN RESISTANCE ABC TRANSPORTER PERMEASE PROTEIN DRRC-RELATED"/>
    <property type="match status" value="1"/>
</dbReference>
<dbReference type="EMBL" id="JAESWA010000024">
    <property type="protein sequence ID" value="MBL4933406.1"/>
    <property type="molecule type" value="Genomic_DNA"/>
</dbReference>
<feature type="domain" description="ABC-2 type transporter transmembrane" evidence="6">
    <location>
        <begin position="21"/>
        <end position="367"/>
    </location>
</feature>
<evidence type="ECO:0000313" key="7">
    <source>
        <dbReference type="EMBL" id="MBL4933406.1"/>
    </source>
</evidence>
<dbReference type="Pfam" id="PF12698">
    <property type="entry name" value="ABC2_membrane_3"/>
    <property type="match status" value="1"/>
</dbReference>
<comment type="subcellular location">
    <subcellularLocation>
        <location evidence="1">Membrane</location>
        <topology evidence="1">Multi-pass membrane protein</topology>
    </subcellularLocation>
</comment>
<keyword evidence="3 5" id="KW-1133">Transmembrane helix</keyword>
<organism evidence="7 8">
    <name type="scientific">Clostridium paridis</name>
    <dbReference type="NCBI Taxonomy" id="2803863"/>
    <lineage>
        <taxon>Bacteria</taxon>
        <taxon>Bacillati</taxon>
        <taxon>Bacillota</taxon>
        <taxon>Clostridia</taxon>
        <taxon>Eubacteriales</taxon>
        <taxon>Clostridiaceae</taxon>
        <taxon>Clostridium</taxon>
    </lineage>
</organism>
<name>A0A937FK42_9CLOT</name>
<feature type="transmembrane region" description="Helical" evidence="5">
    <location>
        <begin position="224"/>
        <end position="246"/>
    </location>
</feature>
<proteinExistence type="predicted"/>
<evidence type="ECO:0000256" key="5">
    <source>
        <dbReference type="SAM" id="Phobius"/>
    </source>
</evidence>
<dbReference type="Proteomes" id="UP000623681">
    <property type="component" value="Unassembled WGS sequence"/>
</dbReference>
<gene>
    <name evidence="7" type="ORF">JK634_16545</name>
</gene>